<dbReference type="AlphaFoldDB" id="A0A9X2Q7D5"/>
<dbReference type="RefSeq" id="WP_259123946.1">
    <property type="nucleotide sequence ID" value="NZ_JANUAE010000004.1"/>
</dbReference>
<name>A0A9X2Q7D5_9BACT</name>
<dbReference type="EMBL" id="JANUAE010000004">
    <property type="protein sequence ID" value="MCS3709955.1"/>
    <property type="molecule type" value="Genomic_DNA"/>
</dbReference>
<comment type="caution">
    <text evidence="1">The sequence shown here is derived from an EMBL/GenBank/DDBJ whole genome shotgun (WGS) entry which is preliminary data.</text>
</comment>
<proteinExistence type="predicted"/>
<sequence>MEDPQSLTDTQKSNLRRLLRMEAFGQESGYRAGSYDGSSFASLKRRGLLDGTEGTAVKYWLNEEGRKVAEALKEEAEQGGTRE</sequence>
<reference evidence="1" key="1">
    <citation type="submission" date="2022-08" db="EMBL/GenBank/DDBJ databases">
        <title>Genomic Encyclopedia of Type Strains, Phase V (KMG-V): Genome sequencing to study the core and pangenomes of soil and plant-associated prokaryotes.</title>
        <authorList>
            <person name="Whitman W."/>
        </authorList>
    </citation>
    <scope>NUCLEOTIDE SEQUENCE</scope>
    <source>
        <strain evidence="1">SP3049</strain>
    </source>
</reference>
<dbReference type="Proteomes" id="UP001155057">
    <property type="component" value="Unassembled WGS sequence"/>
</dbReference>
<accession>A0A9X2Q7D5</accession>
<protein>
    <submittedName>
        <fullName evidence="1">Uncharacterized protein</fullName>
    </submittedName>
</protein>
<evidence type="ECO:0000313" key="1">
    <source>
        <dbReference type="EMBL" id="MCS3709955.1"/>
    </source>
</evidence>
<evidence type="ECO:0000313" key="2">
    <source>
        <dbReference type="Proteomes" id="UP001155057"/>
    </source>
</evidence>
<organism evidence="1 2">
    <name type="scientific">Salinibacter ruber</name>
    <dbReference type="NCBI Taxonomy" id="146919"/>
    <lineage>
        <taxon>Bacteria</taxon>
        <taxon>Pseudomonadati</taxon>
        <taxon>Rhodothermota</taxon>
        <taxon>Rhodothermia</taxon>
        <taxon>Rhodothermales</taxon>
        <taxon>Salinibacteraceae</taxon>
        <taxon>Salinibacter</taxon>
    </lineage>
</organism>
<gene>
    <name evidence="1" type="ORF">GGP61_001559</name>
</gene>